<comment type="caution">
    <text evidence="1">The sequence shown here is derived from an EMBL/GenBank/DDBJ whole genome shotgun (WGS) entry which is preliminary data.</text>
</comment>
<dbReference type="Proteomes" id="UP000024635">
    <property type="component" value="Unassembled WGS sequence"/>
</dbReference>
<evidence type="ECO:0000313" key="2">
    <source>
        <dbReference type="Proteomes" id="UP000024635"/>
    </source>
</evidence>
<organism evidence="1 2">
    <name type="scientific">Ancylostoma ceylanicum</name>
    <dbReference type="NCBI Taxonomy" id="53326"/>
    <lineage>
        <taxon>Eukaryota</taxon>
        <taxon>Metazoa</taxon>
        <taxon>Ecdysozoa</taxon>
        <taxon>Nematoda</taxon>
        <taxon>Chromadorea</taxon>
        <taxon>Rhabditida</taxon>
        <taxon>Rhabditina</taxon>
        <taxon>Rhabditomorpha</taxon>
        <taxon>Strongyloidea</taxon>
        <taxon>Ancylostomatidae</taxon>
        <taxon>Ancylostomatinae</taxon>
        <taxon>Ancylostoma</taxon>
    </lineage>
</organism>
<sequence>MSEVVIKLRIHEKSQKKRKNPWVGPEKRKTVDKDSLMETRHTVHIILRVSGERNSIEGLITTGTCEAVHVECSTTCA</sequence>
<dbReference type="AlphaFoldDB" id="A0A016SI20"/>
<evidence type="ECO:0000313" key="1">
    <source>
        <dbReference type="EMBL" id="EYB90012.1"/>
    </source>
</evidence>
<accession>A0A016SI20</accession>
<proteinExistence type="predicted"/>
<reference evidence="2" key="1">
    <citation type="journal article" date="2015" name="Nat. Genet.">
        <title>The genome and transcriptome of the zoonotic hookworm Ancylostoma ceylanicum identify infection-specific gene families.</title>
        <authorList>
            <person name="Schwarz E.M."/>
            <person name="Hu Y."/>
            <person name="Antoshechkin I."/>
            <person name="Miller M.M."/>
            <person name="Sternberg P.W."/>
            <person name="Aroian R.V."/>
        </authorList>
    </citation>
    <scope>NUCLEOTIDE SEQUENCE</scope>
    <source>
        <strain evidence="2">HY135</strain>
    </source>
</reference>
<protein>
    <submittedName>
        <fullName evidence="1">Uncharacterized protein</fullName>
    </submittedName>
</protein>
<gene>
    <name evidence="1" type="primary">Acey_s0224.g2708</name>
    <name evidence="1" type="ORF">Y032_0224g2708</name>
</gene>
<keyword evidence="2" id="KW-1185">Reference proteome</keyword>
<dbReference type="EMBL" id="JARK01001560">
    <property type="protein sequence ID" value="EYB90012.1"/>
    <property type="molecule type" value="Genomic_DNA"/>
</dbReference>
<name>A0A016SI20_9BILA</name>